<dbReference type="AlphaFoldDB" id="A0A2I0I6T9"/>
<sequence>MLSLSLPLSRLNLKKFYLSAASLLLLLLLDWLPIPDLECSNFSSSLPFHPQLSSISAPPRSSYLRVCSRPGQAHSNRLGCALDD</sequence>
<dbReference type="EMBL" id="PGOL01003772">
    <property type="protein sequence ID" value="PKI39719.1"/>
    <property type="molecule type" value="Genomic_DNA"/>
</dbReference>
<accession>A0A2I0I6T9</accession>
<proteinExistence type="predicted"/>
<keyword evidence="2" id="KW-1185">Reference proteome</keyword>
<organism evidence="1 2">
    <name type="scientific">Punica granatum</name>
    <name type="common">Pomegranate</name>
    <dbReference type="NCBI Taxonomy" id="22663"/>
    <lineage>
        <taxon>Eukaryota</taxon>
        <taxon>Viridiplantae</taxon>
        <taxon>Streptophyta</taxon>
        <taxon>Embryophyta</taxon>
        <taxon>Tracheophyta</taxon>
        <taxon>Spermatophyta</taxon>
        <taxon>Magnoliopsida</taxon>
        <taxon>eudicotyledons</taxon>
        <taxon>Gunneridae</taxon>
        <taxon>Pentapetalae</taxon>
        <taxon>rosids</taxon>
        <taxon>malvids</taxon>
        <taxon>Myrtales</taxon>
        <taxon>Lythraceae</taxon>
        <taxon>Punica</taxon>
    </lineage>
</organism>
<dbReference type="Proteomes" id="UP000233551">
    <property type="component" value="Unassembled WGS sequence"/>
</dbReference>
<comment type="caution">
    <text evidence="1">The sequence shown here is derived from an EMBL/GenBank/DDBJ whole genome shotgun (WGS) entry which is preliminary data.</text>
</comment>
<reference evidence="1 2" key="1">
    <citation type="submission" date="2017-11" db="EMBL/GenBank/DDBJ databases">
        <title>De-novo sequencing of pomegranate (Punica granatum L.) genome.</title>
        <authorList>
            <person name="Akparov Z."/>
            <person name="Amiraslanov A."/>
            <person name="Hajiyeva S."/>
            <person name="Abbasov M."/>
            <person name="Kaur K."/>
            <person name="Hamwieh A."/>
            <person name="Solovyev V."/>
            <person name="Salamov A."/>
            <person name="Braich B."/>
            <person name="Kosarev P."/>
            <person name="Mahmoud A."/>
            <person name="Hajiyev E."/>
            <person name="Babayeva S."/>
            <person name="Izzatullayeva V."/>
            <person name="Mammadov A."/>
            <person name="Mammadov A."/>
            <person name="Sharifova S."/>
            <person name="Ojaghi J."/>
            <person name="Eynullazada K."/>
            <person name="Bayramov B."/>
            <person name="Abdulazimova A."/>
            <person name="Shahmuradov I."/>
        </authorList>
    </citation>
    <scope>NUCLEOTIDE SEQUENCE [LARGE SCALE GENOMIC DNA]</scope>
    <source>
        <strain evidence="2">cv. AG2017</strain>
        <tissue evidence="1">Leaf</tissue>
    </source>
</reference>
<gene>
    <name evidence="1" type="ORF">CRG98_039889</name>
</gene>
<evidence type="ECO:0000313" key="2">
    <source>
        <dbReference type="Proteomes" id="UP000233551"/>
    </source>
</evidence>
<protein>
    <submittedName>
        <fullName evidence="1">Uncharacterized protein</fullName>
    </submittedName>
</protein>
<evidence type="ECO:0000313" key="1">
    <source>
        <dbReference type="EMBL" id="PKI39719.1"/>
    </source>
</evidence>
<name>A0A2I0I6T9_PUNGR</name>